<keyword evidence="2" id="KW-1185">Reference proteome</keyword>
<dbReference type="Proteomes" id="UP000324222">
    <property type="component" value="Unassembled WGS sequence"/>
</dbReference>
<proteinExistence type="predicted"/>
<dbReference type="OrthoDB" id="10059618at2759"/>
<evidence type="ECO:0000313" key="1">
    <source>
        <dbReference type="EMBL" id="MPC68879.1"/>
    </source>
</evidence>
<name>A0A5B7HGK5_PORTR</name>
<accession>A0A5B7HGK5</accession>
<dbReference type="AlphaFoldDB" id="A0A5B7HGK5"/>
<comment type="caution">
    <text evidence="1">The sequence shown here is derived from an EMBL/GenBank/DDBJ whole genome shotgun (WGS) entry which is preliminary data.</text>
</comment>
<evidence type="ECO:0000313" key="2">
    <source>
        <dbReference type="Proteomes" id="UP000324222"/>
    </source>
</evidence>
<sequence>MYVYVCVYLCVYPFIYVFPYLRHFVPSPFPPFLPFPSLINPRPIPYTFSHPLCTPKAHPPLHPHILTPSVHQVLVWPVGSCVEPGEEVQVQLQVVSKYFSNKVVASYALVLQRLVGEGALAITDHMTDANNKLVQFLKRGMVLKRVEG</sequence>
<organism evidence="1 2">
    <name type="scientific">Portunus trituberculatus</name>
    <name type="common">Swimming crab</name>
    <name type="synonym">Neptunus trituberculatus</name>
    <dbReference type="NCBI Taxonomy" id="210409"/>
    <lineage>
        <taxon>Eukaryota</taxon>
        <taxon>Metazoa</taxon>
        <taxon>Ecdysozoa</taxon>
        <taxon>Arthropoda</taxon>
        <taxon>Crustacea</taxon>
        <taxon>Multicrustacea</taxon>
        <taxon>Malacostraca</taxon>
        <taxon>Eumalacostraca</taxon>
        <taxon>Eucarida</taxon>
        <taxon>Decapoda</taxon>
        <taxon>Pleocyemata</taxon>
        <taxon>Brachyura</taxon>
        <taxon>Eubrachyura</taxon>
        <taxon>Portunoidea</taxon>
        <taxon>Portunidae</taxon>
        <taxon>Portuninae</taxon>
        <taxon>Portunus</taxon>
    </lineage>
</organism>
<reference evidence="1 2" key="1">
    <citation type="submission" date="2019-05" db="EMBL/GenBank/DDBJ databases">
        <title>Another draft genome of Portunus trituberculatus and its Hox gene families provides insights of decapod evolution.</title>
        <authorList>
            <person name="Jeong J.-H."/>
            <person name="Song I."/>
            <person name="Kim S."/>
            <person name="Choi T."/>
            <person name="Kim D."/>
            <person name="Ryu S."/>
            <person name="Kim W."/>
        </authorList>
    </citation>
    <scope>NUCLEOTIDE SEQUENCE [LARGE SCALE GENOMIC DNA]</scope>
    <source>
        <tissue evidence="1">Muscle</tissue>
    </source>
</reference>
<protein>
    <submittedName>
        <fullName evidence="1">Otoferlin</fullName>
    </submittedName>
</protein>
<gene>
    <name evidence="1" type="primary">otof</name>
    <name evidence="1" type="ORF">E2C01_063089</name>
</gene>
<dbReference type="EMBL" id="VSRR010028535">
    <property type="protein sequence ID" value="MPC68879.1"/>
    <property type="molecule type" value="Genomic_DNA"/>
</dbReference>